<evidence type="ECO:0000313" key="4">
    <source>
        <dbReference type="Proteomes" id="UP001144673"/>
    </source>
</evidence>
<protein>
    <recommendedName>
        <fullName evidence="2">Nephrocystin 3-like N-terminal domain-containing protein</fullName>
    </recommendedName>
</protein>
<dbReference type="InterPro" id="IPR027417">
    <property type="entry name" value="P-loop_NTPase"/>
</dbReference>
<keyword evidence="4" id="KW-1185">Reference proteome</keyword>
<dbReference type="GO" id="GO:0009116">
    <property type="term" value="P:nucleoside metabolic process"/>
    <property type="evidence" value="ECO:0007669"/>
    <property type="project" value="InterPro"/>
</dbReference>
<dbReference type="Gene3D" id="3.40.50.300">
    <property type="entry name" value="P-loop containing nucleotide triphosphate hydrolases"/>
    <property type="match status" value="1"/>
</dbReference>
<dbReference type="AlphaFoldDB" id="A0A9W8Q9D9"/>
<dbReference type="Gene3D" id="3.40.50.1580">
    <property type="entry name" value="Nucleoside phosphorylase domain"/>
    <property type="match status" value="1"/>
</dbReference>
<dbReference type="KEGG" id="amus:LMH87_002706"/>
<dbReference type="RefSeq" id="XP_056051167.1">
    <property type="nucleotide sequence ID" value="XM_056194204.1"/>
</dbReference>
<dbReference type="GeneID" id="80889865"/>
<dbReference type="PANTHER" id="PTHR10039:SF5">
    <property type="entry name" value="NACHT DOMAIN-CONTAINING PROTEIN"/>
    <property type="match status" value="1"/>
</dbReference>
<dbReference type="SUPFAM" id="SSF52540">
    <property type="entry name" value="P-loop containing nucleoside triphosphate hydrolases"/>
    <property type="match status" value="1"/>
</dbReference>
<dbReference type="InterPro" id="IPR056884">
    <property type="entry name" value="NPHP3-like_N"/>
</dbReference>
<sequence>MSVLNPAHYTVAWIAPLEIEARAALLLLDNRHPGGFPLSRGDDYIFLPGDVCGHNVIIATLPAGQEYGTGSAAAIASQVKKCFPNLWFGLLVGVAAGLPNFSRTPPLDIRLGDVLVSLPEGDSPALVAYDLGKDTNQNGFQLLHGGRVLSATETVVRSAIGRIKLEAPNDAVLLLPYYEKIKDEEHSNGSFVDPGQENDLYYHVDNDGAERLKQRQPRPDSKRTRVWYNIIGLEMEAAGTMNRIAVGVIRGVCDYGDEHKNKQWQPYAAAMAAAYAKAVLAQITPGTVVQSEEAATQIRKAKSLTSVPKRPLEESSAIEATFRSTRSRVAGPDMQASHSFTADADIGTLTKEEEETLLQSLAFDQIDDRHNTIGIALTDTCQWLLETSSFRDWLDPGMLDEHHGFLWIKGKPGAGKSTLMKFALQNSQEAKRSNIIFFFFNARGDDLEKSTAGMYRSLLLQLFERLPQLRHVLNCFRLTMKNGSTPRWTTQHLKSLFSQALHDLGESPLMMFIDALDECDEDQIRDMVAFLQDTAGKARQKKTMLQICFASRYYPEITIEKGIHLDIGSQEGHDQDIMTYVKRKLRIGQDKTARKIRATLIEKASGVFMWVVLVVRILQKVFDKGNRHELEARLQTTPKDLNALFHDILTRDDCRQNELLWCIQWMLFARHPLSPGQLREAVLCGAAPNQSRAWLRERIDDSEIKRFVIDCSKGLAELTKSKRNPTVQFIHESDKAKSG</sequence>
<dbReference type="Pfam" id="PF24883">
    <property type="entry name" value="NPHP3_N"/>
    <property type="match status" value="1"/>
</dbReference>
<evidence type="ECO:0000313" key="3">
    <source>
        <dbReference type="EMBL" id="KAJ4148226.1"/>
    </source>
</evidence>
<dbReference type="EMBL" id="JAJHUN010000010">
    <property type="protein sequence ID" value="KAJ4148226.1"/>
    <property type="molecule type" value="Genomic_DNA"/>
</dbReference>
<organism evidence="3 4">
    <name type="scientific">Akanthomyces muscarius</name>
    <name type="common">Entomopathogenic fungus</name>
    <name type="synonym">Lecanicillium muscarium</name>
    <dbReference type="NCBI Taxonomy" id="2231603"/>
    <lineage>
        <taxon>Eukaryota</taxon>
        <taxon>Fungi</taxon>
        <taxon>Dikarya</taxon>
        <taxon>Ascomycota</taxon>
        <taxon>Pezizomycotina</taxon>
        <taxon>Sordariomycetes</taxon>
        <taxon>Hypocreomycetidae</taxon>
        <taxon>Hypocreales</taxon>
        <taxon>Cordycipitaceae</taxon>
        <taxon>Akanthomyces</taxon>
    </lineage>
</organism>
<keyword evidence="1" id="KW-0677">Repeat</keyword>
<proteinExistence type="predicted"/>
<dbReference type="PANTHER" id="PTHR10039">
    <property type="entry name" value="AMELOGENIN"/>
    <property type="match status" value="1"/>
</dbReference>
<dbReference type="GO" id="GO:0003824">
    <property type="term" value="F:catalytic activity"/>
    <property type="evidence" value="ECO:0007669"/>
    <property type="project" value="InterPro"/>
</dbReference>
<evidence type="ECO:0000259" key="2">
    <source>
        <dbReference type="Pfam" id="PF24883"/>
    </source>
</evidence>
<comment type="caution">
    <text evidence="3">The sequence shown here is derived from an EMBL/GenBank/DDBJ whole genome shotgun (WGS) entry which is preliminary data.</text>
</comment>
<dbReference type="Proteomes" id="UP001144673">
    <property type="component" value="Chromosome 3"/>
</dbReference>
<gene>
    <name evidence="3" type="ORF">LMH87_002706</name>
</gene>
<reference evidence="3" key="1">
    <citation type="journal article" date="2023" name="Access Microbiol">
        <title>De-novo genome assembly for Akanthomyces muscarius, a biocontrol agent of insect agricultural pests.</title>
        <authorList>
            <person name="Erdos Z."/>
            <person name="Studholme D.J."/>
            <person name="Raymond B."/>
            <person name="Sharma M."/>
        </authorList>
    </citation>
    <scope>NUCLEOTIDE SEQUENCE</scope>
    <source>
        <strain evidence="3">Ve6</strain>
    </source>
</reference>
<dbReference type="InterPro" id="IPR035994">
    <property type="entry name" value="Nucleoside_phosphorylase_sf"/>
</dbReference>
<feature type="domain" description="Nephrocystin 3-like N-terminal" evidence="2">
    <location>
        <begin position="379"/>
        <end position="552"/>
    </location>
</feature>
<evidence type="ECO:0000256" key="1">
    <source>
        <dbReference type="ARBA" id="ARBA00022737"/>
    </source>
</evidence>
<accession>A0A9W8Q9D9</accession>
<name>A0A9W8Q9D9_AKAMU</name>
<dbReference type="SUPFAM" id="SSF53167">
    <property type="entry name" value="Purine and uridine phosphorylases"/>
    <property type="match status" value="1"/>
</dbReference>